<dbReference type="KEGG" id="hdf:AArcSl_0179"/>
<evidence type="ECO:0000313" key="3">
    <source>
        <dbReference type="EMBL" id="AUX07834.1"/>
    </source>
</evidence>
<organism evidence="3 4">
    <name type="scientific">Halalkaliarchaeum desulfuricum</name>
    <dbReference type="NCBI Taxonomy" id="2055893"/>
    <lineage>
        <taxon>Archaea</taxon>
        <taxon>Methanobacteriati</taxon>
        <taxon>Methanobacteriota</taxon>
        <taxon>Stenosarchaea group</taxon>
        <taxon>Halobacteria</taxon>
        <taxon>Halobacteriales</taxon>
        <taxon>Haloferacaceae</taxon>
        <taxon>Halalkaliarchaeum</taxon>
    </lineage>
</organism>
<dbReference type="AlphaFoldDB" id="A0A343TFG2"/>
<dbReference type="InterPro" id="IPR058992">
    <property type="entry name" value="DUF7961_N"/>
</dbReference>
<protein>
    <submittedName>
        <fullName evidence="3">Uncharacterized protein</fullName>
    </submittedName>
</protein>
<dbReference type="Proteomes" id="UP000263012">
    <property type="component" value="Chromosome"/>
</dbReference>
<name>A0A343TFG2_9EURY</name>
<evidence type="ECO:0000259" key="2">
    <source>
        <dbReference type="Pfam" id="PF25903"/>
    </source>
</evidence>
<evidence type="ECO:0000259" key="1">
    <source>
        <dbReference type="Pfam" id="PF25902"/>
    </source>
</evidence>
<sequence>MFEQNDIKTMYRFTPDEIDRERSHHQAVIQGSNNLDVKRIGNLGELAFEQFCREYLPVEMWEWKNEEAIRRCNSESFSGHDFEVFGYKVDVKSSRDVSAFLPSSLVERDPDDDIVVMIWHRDNEDSLMLLGWERLETLKSKVKTEDEYSGESPEKLDHLAARPMNEMIELGPNTAHMNQKPKNPFQPGDRVVKNSDDDQSVGVVVEVMPPEKNTGAFGQEMDGEAVKVAFPSSLDKGPGDWRSYHPAILASYCDDQEIKLWTYKHENLEFAENPYVPGDRVIKTSHDDPNTAVVVESPGGAGGEEVTVAFLGDFEEEDVWPGELREHCEENGIKSYTYEHTELEYSSNV</sequence>
<dbReference type="EMBL" id="CP025066">
    <property type="protein sequence ID" value="AUX07834.1"/>
    <property type="molecule type" value="Genomic_DNA"/>
</dbReference>
<dbReference type="InterPro" id="IPR058993">
    <property type="entry name" value="DUF7961_C"/>
</dbReference>
<feature type="domain" description="DUF7961" evidence="2">
    <location>
        <begin position="278"/>
        <end position="344"/>
    </location>
</feature>
<proteinExistence type="predicted"/>
<feature type="domain" description="DUF7961" evidence="2">
    <location>
        <begin position="188"/>
        <end position="269"/>
    </location>
</feature>
<reference evidence="4" key="1">
    <citation type="submission" date="2017-11" db="EMBL/GenBank/DDBJ databases">
        <title>Phenotypic and genomic properties of facultatively anaerobic sulfur-reducing natronoarchaea from hypersaline soda lakes.</title>
        <authorList>
            <person name="Sorokin D.Y."/>
            <person name="Kublanov I.V."/>
            <person name="Roman P."/>
            <person name="Sinninghe Damste J.S."/>
            <person name="Golyshin P.N."/>
            <person name="Rojo D."/>
            <person name="Ciordia S."/>
            <person name="Mena M.D.C."/>
            <person name="Ferrer M."/>
            <person name="Messina E."/>
            <person name="Smedile F."/>
            <person name="La Spada G."/>
            <person name="La Cono V."/>
            <person name="Yakimov M.M."/>
        </authorList>
    </citation>
    <scope>NUCLEOTIDE SEQUENCE [LARGE SCALE GENOMIC DNA]</scope>
    <source>
        <strain evidence="4">AArc-Sl</strain>
    </source>
</reference>
<dbReference type="Pfam" id="PF25903">
    <property type="entry name" value="DUF7961_C"/>
    <property type="match status" value="2"/>
</dbReference>
<keyword evidence="4" id="KW-1185">Reference proteome</keyword>
<dbReference type="Pfam" id="PF25902">
    <property type="entry name" value="DUF7961_N"/>
    <property type="match status" value="1"/>
</dbReference>
<feature type="domain" description="DUF7961" evidence="1">
    <location>
        <begin position="10"/>
        <end position="168"/>
    </location>
</feature>
<gene>
    <name evidence="3" type="ORF">AArcSl_0179</name>
</gene>
<evidence type="ECO:0000313" key="4">
    <source>
        <dbReference type="Proteomes" id="UP000263012"/>
    </source>
</evidence>
<accession>A0A343TFG2</accession>